<evidence type="ECO:0000256" key="1">
    <source>
        <dbReference type="SAM" id="MobiDB-lite"/>
    </source>
</evidence>
<gene>
    <name evidence="2" type="ORF">C7378_2970</name>
</gene>
<proteinExistence type="predicted"/>
<protein>
    <submittedName>
        <fullName evidence="2">Uncharacterized protein</fullName>
    </submittedName>
</protein>
<reference evidence="2 3" key="1">
    <citation type="submission" date="2019-03" db="EMBL/GenBank/DDBJ databases">
        <title>Genomic Encyclopedia of Type Strains, Phase IV (KMG-IV): sequencing the most valuable type-strain genomes for metagenomic binning, comparative biology and taxonomic classification.</title>
        <authorList>
            <person name="Goeker M."/>
        </authorList>
    </citation>
    <scope>NUCLEOTIDE SEQUENCE [LARGE SCALE GENOMIC DNA]</scope>
    <source>
        <strain evidence="2 3">DSM 103428</strain>
    </source>
</reference>
<dbReference type="EMBL" id="SMGK01000005">
    <property type="protein sequence ID" value="TCK71682.1"/>
    <property type="molecule type" value="Genomic_DNA"/>
</dbReference>
<sequence length="106" mass="11719">MFGAATVALLPVASAAQSQSTDEPGPRPEDLSDADWNEVRARYSNLLRVYGERLSLEEKRRLAAILTTNQRMLVSVRSFVVQNGDPSACTLRLYSSHQHDSATRSI</sequence>
<keyword evidence="3" id="KW-1185">Reference proteome</keyword>
<evidence type="ECO:0000313" key="2">
    <source>
        <dbReference type="EMBL" id="TCK71682.1"/>
    </source>
</evidence>
<feature type="region of interest" description="Disordered" evidence="1">
    <location>
        <begin position="13"/>
        <end position="34"/>
    </location>
</feature>
<dbReference type="AlphaFoldDB" id="A0A4R1L174"/>
<organism evidence="2 3">
    <name type="scientific">Acidipila rosea</name>
    <dbReference type="NCBI Taxonomy" id="768535"/>
    <lineage>
        <taxon>Bacteria</taxon>
        <taxon>Pseudomonadati</taxon>
        <taxon>Acidobacteriota</taxon>
        <taxon>Terriglobia</taxon>
        <taxon>Terriglobales</taxon>
        <taxon>Acidobacteriaceae</taxon>
        <taxon>Acidipila</taxon>
    </lineage>
</organism>
<accession>A0A4R1L174</accession>
<evidence type="ECO:0000313" key="3">
    <source>
        <dbReference type="Proteomes" id="UP000295210"/>
    </source>
</evidence>
<comment type="caution">
    <text evidence="2">The sequence shown here is derived from an EMBL/GenBank/DDBJ whole genome shotgun (WGS) entry which is preliminary data.</text>
</comment>
<dbReference type="Proteomes" id="UP000295210">
    <property type="component" value="Unassembled WGS sequence"/>
</dbReference>
<name>A0A4R1L174_9BACT</name>